<comment type="caution">
    <text evidence="1">The sequence shown here is derived from an EMBL/GenBank/DDBJ whole genome shotgun (WGS) entry which is preliminary data.</text>
</comment>
<dbReference type="Proteomes" id="UP000031978">
    <property type="component" value="Unassembled WGS sequence"/>
</dbReference>
<dbReference type="RefSeq" id="WP_044141465.1">
    <property type="nucleotide sequence ID" value="NZ_JARTHW010000003.1"/>
</dbReference>
<sequence>MTIQYFRDSEGKKGSIGTQVNEISCAGSVIVKTLTVDQIISKGRGGVRLYFKEGGYAGSKSVKIIEK</sequence>
<accession>A0AB34QRS4</accession>
<proteinExistence type="predicted"/>
<protein>
    <submittedName>
        <fullName evidence="1">Uncharacterized protein</fullName>
    </submittedName>
</protein>
<evidence type="ECO:0000313" key="1">
    <source>
        <dbReference type="EMBL" id="KIL13577.1"/>
    </source>
</evidence>
<dbReference type="EMBL" id="JXCL01000038">
    <property type="protein sequence ID" value="KIL13577.1"/>
    <property type="molecule type" value="Genomic_DNA"/>
</dbReference>
<dbReference type="AlphaFoldDB" id="A0AB34QRS4"/>
<organism evidence="1 2">
    <name type="scientific">Bacillus pumilus</name>
    <name type="common">Bacillus mesentericus</name>
    <dbReference type="NCBI Taxonomy" id="1408"/>
    <lineage>
        <taxon>Bacteria</taxon>
        <taxon>Bacillati</taxon>
        <taxon>Bacillota</taxon>
        <taxon>Bacilli</taxon>
        <taxon>Bacillales</taxon>
        <taxon>Bacillaceae</taxon>
        <taxon>Bacillus</taxon>
    </lineage>
</organism>
<reference evidence="1 2" key="1">
    <citation type="submission" date="2014-12" db="EMBL/GenBank/DDBJ databases">
        <title>Draft Genome Sequences of Five Spore-Forming Food Isolates of Bacillus pumilus.</title>
        <authorList>
            <person name="de Jong A."/>
            <person name="van Heel A.J."/>
            <person name="Montalban-Lopez M."/>
            <person name="Krawczyk A.O."/>
            <person name="Berendsen E.M."/>
            <person name="Wells-Bennik M."/>
            <person name="Kuipers O.P."/>
        </authorList>
    </citation>
    <scope>NUCLEOTIDE SEQUENCE [LARGE SCALE GENOMIC DNA]</scope>
    <source>
        <strain evidence="1 2">B4127</strain>
    </source>
</reference>
<gene>
    <name evidence="1" type="ORF">B4127_0589</name>
</gene>
<evidence type="ECO:0000313" key="2">
    <source>
        <dbReference type="Proteomes" id="UP000031978"/>
    </source>
</evidence>
<name>A0AB34QRS4_BACPU</name>